<organism evidence="1 2">
    <name type="scientific">Pleomassaria siparia CBS 279.74</name>
    <dbReference type="NCBI Taxonomy" id="1314801"/>
    <lineage>
        <taxon>Eukaryota</taxon>
        <taxon>Fungi</taxon>
        <taxon>Dikarya</taxon>
        <taxon>Ascomycota</taxon>
        <taxon>Pezizomycotina</taxon>
        <taxon>Dothideomycetes</taxon>
        <taxon>Pleosporomycetidae</taxon>
        <taxon>Pleosporales</taxon>
        <taxon>Pleomassariaceae</taxon>
        <taxon>Pleomassaria</taxon>
    </lineage>
</organism>
<protein>
    <recommendedName>
        <fullName evidence="3">F-box domain-containing protein</fullName>
    </recommendedName>
</protein>
<keyword evidence="2" id="KW-1185">Reference proteome</keyword>
<dbReference type="AlphaFoldDB" id="A0A6G1JYF9"/>
<evidence type="ECO:0000313" key="2">
    <source>
        <dbReference type="Proteomes" id="UP000799428"/>
    </source>
</evidence>
<accession>A0A6G1JYF9</accession>
<dbReference type="EMBL" id="MU005779">
    <property type="protein sequence ID" value="KAF2705295.1"/>
    <property type="molecule type" value="Genomic_DNA"/>
</dbReference>
<evidence type="ECO:0000313" key="1">
    <source>
        <dbReference type="EMBL" id="KAF2705295.1"/>
    </source>
</evidence>
<proteinExistence type="predicted"/>
<gene>
    <name evidence="1" type="ORF">K504DRAFT_506239</name>
</gene>
<name>A0A6G1JYF9_9PLEO</name>
<reference evidence="1" key="1">
    <citation type="journal article" date="2020" name="Stud. Mycol.">
        <title>101 Dothideomycetes genomes: a test case for predicting lifestyles and emergence of pathogens.</title>
        <authorList>
            <person name="Haridas S."/>
            <person name="Albert R."/>
            <person name="Binder M."/>
            <person name="Bloem J."/>
            <person name="Labutti K."/>
            <person name="Salamov A."/>
            <person name="Andreopoulos B."/>
            <person name="Baker S."/>
            <person name="Barry K."/>
            <person name="Bills G."/>
            <person name="Bluhm B."/>
            <person name="Cannon C."/>
            <person name="Castanera R."/>
            <person name="Culley D."/>
            <person name="Daum C."/>
            <person name="Ezra D."/>
            <person name="Gonzalez J."/>
            <person name="Henrissat B."/>
            <person name="Kuo A."/>
            <person name="Liang C."/>
            <person name="Lipzen A."/>
            <person name="Lutzoni F."/>
            <person name="Magnuson J."/>
            <person name="Mondo S."/>
            <person name="Nolan M."/>
            <person name="Ohm R."/>
            <person name="Pangilinan J."/>
            <person name="Park H.-J."/>
            <person name="Ramirez L."/>
            <person name="Alfaro M."/>
            <person name="Sun H."/>
            <person name="Tritt A."/>
            <person name="Yoshinaga Y."/>
            <person name="Zwiers L.-H."/>
            <person name="Turgeon B."/>
            <person name="Goodwin S."/>
            <person name="Spatafora J."/>
            <person name="Crous P."/>
            <person name="Grigoriev I."/>
        </authorList>
    </citation>
    <scope>NUCLEOTIDE SEQUENCE</scope>
    <source>
        <strain evidence="1">CBS 279.74</strain>
    </source>
</reference>
<sequence length="364" mass="40578">MAVKMPHPPSPTFFEPRPWIVNTPLDSIQDAASGLYGSYRTVLKSHHSKKNRASAVARLNDPPAPLDLSNWSFIATEDEKLNIYDPLTPITFLGSISHIERDPASPTTVVPPTPRRVTDFLKSISSEQPVYGGFSLPDLPQDIFSVFVSLAPTNVLAKLAVTCKALHAQIAPILYRNINLTYFAPVYEDPSIHYPDRMPVYDHSLYQRQVIQTLIESPHLAKHIKSFSFTLGLCSPTIDGELYRLFNVLTSVETLNINGLPSGVYPLNFTTLADSILPALKHVNISGHMSYYTIERILCSGKRSQLETVEIDVRVARLTRKMMRKTKRGMKWDVAVVGKLIDELKANNKGLKKLVVGGLETVLC</sequence>
<dbReference type="Proteomes" id="UP000799428">
    <property type="component" value="Unassembled WGS sequence"/>
</dbReference>
<dbReference type="OrthoDB" id="5210863at2759"/>
<evidence type="ECO:0008006" key="3">
    <source>
        <dbReference type="Google" id="ProtNLM"/>
    </source>
</evidence>